<dbReference type="GO" id="GO:0048791">
    <property type="term" value="P:calcium ion-regulated exocytosis of neurotransmitter"/>
    <property type="evidence" value="ECO:0007669"/>
    <property type="project" value="TreeGrafter"/>
</dbReference>
<dbReference type="PROSITE" id="PS50004">
    <property type="entry name" value="C2"/>
    <property type="match status" value="2"/>
</dbReference>
<keyword evidence="3" id="KW-1133">Transmembrane helix</keyword>
<dbReference type="FunFam" id="2.60.40.150:FF:000352">
    <property type="entry name" value="Uncharacterized protein"/>
    <property type="match status" value="1"/>
</dbReference>
<dbReference type="GO" id="GO:0005886">
    <property type="term" value="C:plasma membrane"/>
    <property type="evidence" value="ECO:0007669"/>
    <property type="project" value="TreeGrafter"/>
</dbReference>
<gene>
    <name evidence="5" type="primary">Syt6_1</name>
    <name evidence="5" type="ORF">ASASCU_R16451</name>
</gene>
<organism evidence="5 6">
    <name type="scientific">Asarcornis scutulata</name>
    <dbReference type="NCBI Taxonomy" id="75869"/>
    <lineage>
        <taxon>Eukaryota</taxon>
        <taxon>Metazoa</taxon>
        <taxon>Chordata</taxon>
        <taxon>Craniata</taxon>
        <taxon>Vertebrata</taxon>
        <taxon>Euteleostomi</taxon>
        <taxon>Archelosauria</taxon>
        <taxon>Archosauria</taxon>
        <taxon>Dinosauria</taxon>
        <taxon>Saurischia</taxon>
        <taxon>Theropoda</taxon>
        <taxon>Coelurosauria</taxon>
        <taxon>Aves</taxon>
        <taxon>Neognathae</taxon>
        <taxon>Galloanserae</taxon>
        <taxon>Anseriformes</taxon>
        <taxon>Anatidae</taxon>
        <taxon>Anatinae</taxon>
        <taxon>Asarcornis</taxon>
    </lineage>
</organism>
<dbReference type="PANTHER" id="PTHR10024:SF175">
    <property type="entry name" value="C2 DOMAIN-CONTAINING PROTEIN"/>
    <property type="match status" value="1"/>
</dbReference>
<dbReference type="InterPro" id="IPR000008">
    <property type="entry name" value="C2_dom"/>
</dbReference>
<reference evidence="5 6" key="1">
    <citation type="submission" date="2019-09" db="EMBL/GenBank/DDBJ databases">
        <title>Bird 10,000 Genomes (B10K) Project - Family phase.</title>
        <authorList>
            <person name="Zhang G."/>
        </authorList>
    </citation>
    <scope>NUCLEOTIDE SEQUENCE [LARGE SCALE GENOMIC DNA]</scope>
    <source>
        <strain evidence="5">OUT-0051</strain>
        <tissue evidence="5">Kidney</tissue>
    </source>
</reference>
<dbReference type="InterPro" id="IPR035892">
    <property type="entry name" value="C2_domain_sf"/>
</dbReference>
<evidence type="ECO:0000313" key="5">
    <source>
        <dbReference type="EMBL" id="NWZ29476.1"/>
    </source>
</evidence>
<dbReference type="Proteomes" id="UP000525565">
    <property type="component" value="Unassembled WGS sequence"/>
</dbReference>
<dbReference type="Gene3D" id="2.60.40.150">
    <property type="entry name" value="C2 domain"/>
    <property type="match status" value="2"/>
</dbReference>
<dbReference type="GO" id="GO:0048488">
    <property type="term" value="P:synaptic vesicle endocytosis"/>
    <property type="evidence" value="ECO:0007669"/>
    <property type="project" value="TreeGrafter"/>
</dbReference>
<evidence type="ECO:0000256" key="2">
    <source>
        <dbReference type="SAM" id="MobiDB-lite"/>
    </source>
</evidence>
<evidence type="ECO:0000256" key="1">
    <source>
        <dbReference type="ARBA" id="ARBA00006996"/>
    </source>
</evidence>
<dbReference type="PANTHER" id="PTHR10024">
    <property type="entry name" value="SYNAPTOTAGMIN"/>
    <property type="match status" value="1"/>
</dbReference>
<feature type="non-terminal residue" evidence="5">
    <location>
        <position position="1"/>
    </location>
</feature>
<dbReference type="SMART" id="SM00239">
    <property type="entry name" value="C2"/>
    <property type="match status" value="2"/>
</dbReference>
<accession>A0A7K7LFP0</accession>
<dbReference type="GO" id="GO:0005509">
    <property type="term" value="F:calcium ion binding"/>
    <property type="evidence" value="ECO:0007669"/>
    <property type="project" value="TreeGrafter"/>
</dbReference>
<dbReference type="Pfam" id="PF00168">
    <property type="entry name" value="C2"/>
    <property type="match status" value="2"/>
</dbReference>
<evidence type="ECO:0000256" key="3">
    <source>
        <dbReference type="SAM" id="Phobius"/>
    </source>
</evidence>
<keyword evidence="6" id="KW-1185">Reference proteome</keyword>
<dbReference type="AlphaFoldDB" id="A0A7K7LFP0"/>
<dbReference type="GO" id="GO:0005544">
    <property type="term" value="F:calcium-dependent phospholipid binding"/>
    <property type="evidence" value="ECO:0007669"/>
    <property type="project" value="TreeGrafter"/>
</dbReference>
<dbReference type="EMBL" id="VZSO01000618">
    <property type="protein sequence ID" value="NWZ29476.1"/>
    <property type="molecule type" value="Genomic_DNA"/>
</dbReference>
<protein>
    <submittedName>
        <fullName evidence="5">SYT6 protein</fullName>
    </submittedName>
</protein>
<comment type="caution">
    <text evidence="5">The sequence shown here is derived from an EMBL/GenBank/DDBJ whole genome shotgun (WGS) entry which is preliminary data.</text>
</comment>
<proteinExistence type="inferred from homology"/>
<feature type="domain" description="C2" evidence="4">
    <location>
        <begin position="173"/>
        <end position="299"/>
    </location>
</feature>
<dbReference type="GO" id="GO:0031045">
    <property type="term" value="C:dense core granule"/>
    <property type="evidence" value="ECO:0007669"/>
    <property type="project" value="TreeGrafter"/>
</dbReference>
<dbReference type="GO" id="GO:0001786">
    <property type="term" value="F:phosphatidylserine binding"/>
    <property type="evidence" value="ECO:0007669"/>
    <property type="project" value="TreeGrafter"/>
</dbReference>
<evidence type="ECO:0000259" key="4">
    <source>
        <dbReference type="PROSITE" id="PS50004"/>
    </source>
</evidence>
<comment type="similarity">
    <text evidence="1">Belongs to the synaptotagmin family.</text>
</comment>
<dbReference type="GO" id="GO:0030672">
    <property type="term" value="C:synaptic vesicle membrane"/>
    <property type="evidence" value="ECO:0007669"/>
    <property type="project" value="TreeGrafter"/>
</dbReference>
<feature type="domain" description="C2" evidence="4">
    <location>
        <begin position="308"/>
        <end position="437"/>
    </location>
</feature>
<dbReference type="SUPFAM" id="SSF49562">
    <property type="entry name" value="C2 domain (Calcium/lipid-binding domain, CaLB)"/>
    <property type="match status" value="2"/>
</dbReference>
<feature type="transmembrane region" description="Helical" evidence="3">
    <location>
        <begin position="66"/>
        <end position="88"/>
    </location>
</feature>
<sequence>ISLPVTSRSFLLLHLQRRWMGYVIQSIYPSSCTWPCNKKKQGMTEDSSISLTLHSLQLPFSNTWKYGILAIAILLLLVALTILACQVCQLRKRHRARKKNKYQSEDRVRIKAENGFWGKRMPPLLLDTSKPSNVDFKASTLMLGQAEPGEPHSCPSCSTTEDPSSDGGPLPSSRGKLKFSLLYRRERCELLVSSLEAWGLPGRGHTGSVVRVRLLQEVPSRIPGLQCVVQEWRSRVVKSCSRPAFGDHFVCSLRDADVEKSTLKLEVQRFDKYSRNAALGEVRVALRELKASRSLAVCAELQKTTKDIVGEVLVSLKCLPISQRIEVGLLKVKTTPPRSTADVYARIDVSCRHHRQKHQKSRPQAHTPLIIFNETFLFHMPEPPVWDCSVLVSIYQVGSDPRHLIGQATVEKSRAREASDHWDLVKKSIQQPVAQWHPLLV</sequence>
<feature type="non-terminal residue" evidence="5">
    <location>
        <position position="441"/>
    </location>
</feature>
<keyword evidence="3" id="KW-0812">Transmembrane</keyword>
<feature type="region of interest" description="Disordered" evidence="2">
    <location>
        <begin position="146"/>
        <end position="172"/>
    </location>
</feature>
<name>A0A7K7LFP0_9AVES</name>
<dbReference type="GO" id="GO:0030424">
    <property type="term" value="C:axon"/>
    <property type="evidence" value="ECO:0007669"/>
    <property type="project" value="TreeGrafter"/>
</dbReference>
<dbReference type="GO" id="GO:0030276">
    <property type="term" value="F:clathrin binding"/>
    <property type="evidence" value="ECO:0007669"/>
    <property type="project" value="TreeGrafter"/>
</dbReference>
<evidence type="ECO:0000313" key="6">
    <source>
        <dbReference type="Proteomes" id="UP000525565"/>
    </source>
</evidence>
<keyword evidence="3" id="KW-0472">Membrane</keyword>
<dbReference type="GO" id="GO:0000149">
    <property type="term" value="F:SNARE binding"/>
    <property type="evidence" value="ECO:0007669"/>
    <property type="project" value="TreeGrafter"/>
</dbReference>